<dbReference type="GO" id="GO:0016491">
    <property type="term" value="F:oxidoreductase activity"/>
    <property type="evidence" value="ECO:0007669"/>
    <property type="project" value="InterPro"/>
</dbReference>
<name>A0A7C2URW7_9CREN</name>
<dbReference type="SUPFAM" id="SSF56003">
    <property type="entry name" value="Molybdenum cofactor-binding domain"/>
    <property type="match status" value="1"/>
</dbReference>
<dbReference type="InterPro" id="IPR037165">
    <property type="entry name" value="AldOxase/xan_DH_Mopterin-bd_sf"/>
</dbReference>
<dbReference type="AlphaFoldDB" id="A0A7C2URW7"/>
<dbReference type="Gene3D" id="3.30.365.10">
    <property type="entry name" value="Aldehyde oxidase/xanthine dehydrogenase, molybdopterin binding domain"/>
    <property type="match status" value="1"/>
</dbReference>
<dbReference type="Proteomes" id="UP000885664">
    <property type="component" value="Unassembled WGS sequence"/>
</dbReference>
<reference evidence="1" key="1">
    <citation type="journal article" date="2020" name="mSystems">
        <title>Genome- and Community-Level Interaction Insights into Carbon Utilization and Element Cycling Functions of Hydrothermarchaeota in Hydrothermal Sediment.</title>
        <authorList>
            <person name="Zhou Z."/>
            <person name="Liu Y."/>
            <person name="Xu W."/>
            <person name="Pan J."/>
            <person name="Luo Z.H."/>
            <person name="Li M."/>
        </authorList>
    </citation>
    <scope>NUCLEOTIDE SEQUENCE [LARGE SCALE GENOMIC DNA]</scope>
    <source>
        <strain evidence="1">SpSt-1259</strain>
    </source>
</reference>
<dbReference type="PANTHER" id="PTHR47495">
    <property type="entry name" value="ALDEHYDE DEHYDROGENASE"/>
    <property type="match status" value="1"/>
</dbReference>
<evidence type="ECO:0000313" key="1">
    <source>
        <dbReference type="EMBL" id="HEU97976.1"/>
    </source>
</evidence>
<dbReference type="EMBL" id="DSFE01000084">
    <property type="protein sequence ID" value="HEU97976.1"/>
    <property type="molecule type" value="Genomic_DNA"/>
</dbReference>
<proteinExistence type="predicted"/>
<accession>A0A7C2URW7</accession>
<comment type="caution">
    <text evidence="1">The sequence shown here is derived from an EMBL/GenBank/DDBJ whole genome shotgun (WGS) entry which is preliminary data.</text>
</comment>
<sequence>GFVMGWSMAYLEDTIYDRRTGELLNKGMVVDYKIPTSQDSPKLEDFKVIFANTYEPTGPYGAKGLGEAALNPVAGAVANAIYNAVGVRFYTLPITPERILEAISGGGKQ</sequence>
<dbReference type="InterPro" id="IPR052516">
    <property type="entry name" value="N-heterocyclic_Hydroxylase"/>
</dbReference>
<protein>
    <submittedName>
        <fullName evidence="1">Xanthine dehydrogenase family protein molybdopterin-binding subunit</fullName>
    </submittedName>
</protein>
<dbReference type="PANTHER" id="PTHR47495:SF2">
    <property type="entry name" value="ALDEHYDE DEHYDROGENASE"/>
    <property type="match status" value="1"/>
</dbReference>
<gene>
    <name evidence="1" type="ORF">ENO36_03875</name>
</gene>
<organism evidence="1">
    <name type="scientific">Fervidicoccus fontis</name>
    <dbReference type="NCBI Taxonomy" id="683846"/>
    <lineage>
        <taxon>Archaea</taxon>
        <taxon>Thermoproteota</taxon>
        <taxon>Thermoprotei</taxon>
        <taxon>Fervidicoccales</taxon>
        <taxon>Fervidicoccaceae</taxon>
        <taxon>Fervidicoccus</taxon>
    </lineage>
</organism>
<feature type="non-terminal residue" evidence="1">
    <location>
        <position position="1"/>
    </location>
</feature>